<feature type="domain" description="Flagellin N-terminal" evidence="6">
    <location>
        <begin position="4"/>
        <end position="126"/>
    </location>
</feature>
<evidence type="ECO:0000256" key="2">
    <source>
        <dbReference type="ARBA" id="ARBA00004613"/>
    </source>
</evidence>
<keyword evidence="5" id="KW-0975">Bacterial flagellum</keyword>
<protein>
    <submittedName>
        <fullName evidence="7">Flagellin</fullName>
    </submittedName>
</protein>
<accession>A0A7Z0SRX7</accession>
<sequence length="418" mass="44724">MAVINKNLLSLNGQNQLKRSHSAMEAAIERLSSGLRINGAKDDAAGQAIANRLESSLQAGKTLTQGINNGISLMQTAEGSLDSINDILQRARELAIHAANGTLSDADRFSVNAEYQQLAEEVDRLAFSNEAFGKTPLAPAELRPLPVKLGDAAHITELLELGFESFTSGTVSLAHVPSGATNVTLEINSLGLDDDVQIITQDGKHLIGTPIDGVHTDHVWQSQDITNINTSLLTSENGFEPGASYDANLLQDAAGSYDLSSPPVELDYNDMKITYSGDGDRLVLASVDDANTEFNDGRLPENMLERVTFEKVTENLIVFVVGQGSFNARATWDDMPIEYDDPEPVSTPVSTPTNIVVSAGVGQEMDSITIAPTPSNTQSLGLEGVALDPIEKALEAMQKLEQAMGQFDGYPKSVWSAP</sequence>
<name>A0A7Z0SRX7_9GAMM</name>
<evidence type="ECO:0000313" key="7">
    <source>
        <dbReference type="EMBL" id="NYT75009.1"/>
    </source>
</evidence>
<reference evidence="7 8" key="1">
    <citation type="submission" date="2020-07" db="EMBL/GenBank/DDBJ databases">
        <title>Halomonas sp. QX-2 draft genome sequence.</title>
        <authorList>
            <person name="Qiu X."/>
        </authorList>
    </citation>
    <scope>NUCLEOTIDE SEQUENCE [LARGE SCALE GENOMIC DNA]</scope>
    <source>
        <strain evidence="7 8">QX-2</strain>
    </source>
</reference>
<dbReference type="RefSeq" id="WP_180095843.1">
    <property type="nucleotide sequence ID" value="NZ_JACCGK010000026.1"/>
</dbReference>
<evidence type="ECO:0000259" key="6">
    <source>
        <dbReference type="Pfam" id="PF00669"/>
    </source>
</evidence>
<dbReference type="Gene3D" id="1.20.1330.10">
    <property type="entry name" value="f41 fragment of flagellin, N-terminal domain"/>
    <property type="match status" value="1"/>
</dbReference>
<dbReference type="SUPFAM" id="SSF64518">
    <property type="entry name" value="Phase 1 flagellin"/>
    <property type="match status" value="1"/>
</dbReference>
<evidence type="ECO:0000256" key="3">
    <source>
        <dbReference type="ARBA" id="ARBA00005709"/>
    </source>
</evidence>
<gene>
    <name evidence="7" type="ORF">HZU72_21730</name>
</gene>
<dbReference type="PRINTS" id="PR00207">
    <property type="entry name" value="FLAGELLIN"/>
</dbReference>
<evidence type="ECO:0000256" key="4">
    <source>
        <dbReference type="ARBA" id="ARBA00022525"/>
    </source>
</evidence>
<evidence type="ECO:0000256" key="1">
    <source>
        <dbReference type="ARBA" id="ARBA00004365"/>
    </source>
</evidence>
<dbReference type="Proteomes" id="UP000520876">
    <property type="component" value="Unassembled WGS sequence"/>
</dbReference>
<evidence type="ECO:0000256" key="5">
    <source>
        <dbReference type="ARBA" id="ARBA00023143"/>
    </source>
</evidence>
<dbReference type="GO" id="GO:0005576">
    <property type="term" value="C:extracellular region"/>
    <property type="evidence" value="ECO:0007669"/>
    <property type="project" value="UniProtKB-SubCell"/>
</dbReference>
<dbReference type="PANTHER" id="PTHR42792:SF2">
    <property type="entry name" value="FLAGELLIN"/>
    <property type="match status" value="1"/>
</dbReference>
<keyword evidence="4" id="KW-0964">Secreted</keyword>
<dbReference type="PANTHER" id="PTHR42792">
    <property type="entry name" value="FLAGELLIN"/>
    <property type="match status" value="1"/>
</dbReference>
<keyword evidence="7" id="KW-0966">Cell projection</keyword>
<dbReference type="EMBL" id="JACCGK010000026">
    <property type="protein sequence ID" value="NYT75009.1"/>
    <property type="molecule type" value="Genomic_DNA"/>
</dbReference>
<dbReference type="Gene3D" id="6.10.280.190">
    <property type="match status" value="1"/>
</dbReference>
<keyword evidence="7" id="KW-0969">Cilium</keyword>
<keyword evidence="8" id="KW-1185">Reference proteome</keyword>
<dbReference type="AlphaFoldDB" id="A0A7Z0SRX7"/>
<dbReference type="Pfam" id="PF00669">
    <property type="entry name" value="Flagellin_N"/>
    <property type="match status" value="1"/>
</dbReference>
<keyword evidence="7" id="KW-0282">Flagellum</keyword>
<dbReference type="InterPro" id="IPR001492">
    <property type="entry name" value="Flagellin"/>
</dbReference>
<organism evidence="7 8">
    <name type="scientific">Vreelandella sedimenti</name>
    <dbReference type="NCBI Taxonomy" id="2729618"/>
    <lineage>
        <taxon>Bacteria</taxon>
        <taxon>Pseudomonadati</taxon>
        <taxon>Pseudomonadota</taxon>
        <taxon>Gammaproteobacteria</taxon>
        <taxon>Oceanospirillales</taxon>
        <taxon>Halomonadaceae</taxon>
        <taxon>Vreelandella</taxon>
    </lineage>
</organism>
<evidence type="ECO:0000313" key="8">
    <source>
        <dbReference type="Proteomes" id="UP000520876"/>
    </source>
</evidence>
<comment type="caution">
    <text evidence="7">The sequence shown here is derived from an EMBL/GenBank/DDBJ whole genome shotgun (WGS) entry which is preliminary data.</text>
</comment>
<dbReference type="InterPro" id="IPR001029">
    <property type="entry name" value="Flagellin_N"/>
</dbReference>
<proteinExistence type="inferred from homology"/>
<comment type="similarity">
    <text evidence="3">Belongs to the bacterial flagellin family.</text>
</comment>
<comment type="subcellular location">
    <subcellularLocation>
        <location evidence="1">Bacterial flagellum</location>
    </subcellularLocation>
    <subcellularLocation>
        <location evidence="2">Secreted</location>
    </subcellularLocation>
</comment>
<dbReference type="GO" id="GO:0005198">
    <property type="term" value="F:structural molecule activity"/>
    <property type="evidence" value="ECO:0007669"/>
    <property type="project" value="InterPro"/>
</dbReference>
<dbReference type="GO" id="GO:0009288">
    <property type="term" value="C:bacterial-type flagellum"/>
    <property type="evidence" value="ECO:0007669"/>
    <property type="project" value="UniProtKB-SubCell"/>
</dbReference>